<dbReference type="PROSITE" id="PS50987">
    <property type="entry name" value="HTH_ARSR_2"/>
    <property type="match status" value="1"/>
</dbReference>
<evidence type="ECO:0000259" key="4">
    <source>
        <dbReference type="PROSITE" id="PS50987"/>
    </source>
</evidence>
<dbReference type="Proteomes" id="UP000824504">
    <property type="component" value="Chromosome"/>
</dbReference>
<name>A0ABX8SM82_9ACTN</name>
<gene>
    <name evidence="5" type="ORF">KDB89_03360</name>
</gene>
<evidence type="ECO:0000313" key="6">
    <source>
        <dbReference type="Proteomes" id="UP000824504"/>
    </source>
</evidence>
<evidence type="ECO:0000313" key="5">
    <source>
        <dbReference type="EMBL" id="QXT63527.1"/>
    </source>
</evidence>
<sequence>MTMQTAEVVIDPDSTATFARLFHALSDPNRLAILQHLAGGEHRVRDLVDHLGFAQSTVSAHLRCLHECGLVVVRAEGRASWYALADADDLAGLLQASGHLLDATGSRVRLCTQLMGGQ</sequence>
<reference evidence="5 6" key="1">
    <citation type="submission" date="2021-07" db="EMBL/GenBank/DDBJ databases">
        <title>complete genome sequencing of Tessaracoccus sp.J1M15.</title>
        <authorList>
            <person name="Bae J.-W."/>
            <person name="Kim D.-y."/>
        </authorList>
    </citation>
    <scope>NUCLEOTIDE SEQUENCE [LARGE SCALE GENOMIC DNA]</scope>
    <source>
        <strain evidence="5 6">J1M15</strain>
    </source>
</reference>
<dbReference type="PANTHER" id="PTHR33154">
    <property type="entry name" value="TRANSCRIPTIONAL REGULATOR, ARSR FAMILY"/>
    <property type="match status" value="1"/>
</dbReference>
<dbReference type="Pfam" id="PF01022">
    <property type="entry name" value="HTH_5"/>
    <property type="match status" value="1"/>
</dbReference>
<dbReference type="SMART" id="SM00418">
    <property type="entry name" value="HTH_ARSR"/>
    <property type="match status" value="1"/>
</dbReference>
<keyword evidence="1" id="KW-0805">Transcription regulation</keyword>
<protein>
    <submittedName>
        <fullName evidence="5">Metalloregulator ArsR/SmtB family transcription factor</fullName>
    </submittedName>
</protein>
<dbReference type="InterPro" id="IPR011991">
    <property type="entry name" value="ArsR-like_HTH"/>
</dbReference>
<dbReference type="CDD" id="cd00090">
    <property type="entry name" value="HTH_ARSR"/>
    <property type="match status" value="1"/>
</dbReference>
<feature type="domain" description="HTH arsR-type" evidence="4">
    <location>
        <begin position="10"/>
        <end position="104"/>
    </location>
</feature>
<keyword evidence="6" id="KW-1185">Reference proteome</keyword>
<dbReference type="PANTHER" id="PTHR33154:SF33">
    <property type="entry name" value="TRANSCRIPTIONAL REPRESSOR SDPR"/>
    <property type="match status" value="1"/>
</dbReference>
<evidence type="ECO:0000256" key="2">
    <source>
        <dbReference type="ARBA" id="ARBA00023125"/>
    </source>
</evidence>
<proteinExistence type="predicted"/>
<keyword evidence="3" id="KW-0804">Transcription</keyword>
<accession>A0ABX8SM82</accession>
<dbReference type="NCBIfam" id="NF033788">
    <property type="entry name" value="HTH_metalloreg"/>
    <property type="match status" value="1"/>
</dbReference>
<evidence type="ECO:0000256" key="3">
    <source>
        <dbReference type="ARBA" id="ARBA00023163"/>
    </source>
</evidence>
<dbReference type="InterPro" id="IPR051081">
    <property type="entry name" value="HTH_MetalResp_TranReg"/>
</dbReference>
<organism evidence="5 6">
    <name type="scientific">Tessaracoccus palaemonis</name>
    <dbReference type="NCBI Taxonomy" id="2829499"/>
    <lineage>
        <taxon>Bacteria</taxon>
        <taxon>Bacillati</taxon>
        <taxon>Actinomycetota</taxon>
        <taxon>Actinomycetes</taxon>
        <taxon>Propionibacteriales</taxon>
        <taxon>Propionibacteriaceae</taxon>
        <taxon>Tessaracoccus</taxon>
    </lineage>
</organism>
<keyword evidence="2" id="KW-0238">DNA-binding</keyword>
<dbReference type="RefSeq" id="WP_219083456.1">
    <property type="nucleotide sequence ID" value="NZ_CP079216.1"/>
</dbReference>
<dbReference type="EMBL" id="CP079216">
    <property type="protein sequence ID" value="QXT63527.1"/>
    <property type="molecule type" value="Genomic_DNA"/>
</dbReference>
<dbReference type="InterPro" id="IPR001845">
    <property type="entry name" value="HTH_ArsR_DNA-bd_dom"/>
</dbReference>
<evidence type="ECO:0000256" key="1">
    <source>
        <dbReference type="ARBA" id="ARBA00023015"/>
    </source>
</evidence>